<dbReference type="PANTHER" id="PTHR30419:SF8">
    <property type="entry name" value="NITROGEN ASSIMILATION TRANSCRIPTIONAL ACTIVATOR-RELATED"/>
    <property type="match status" value="1"/>
</dbReference>
<dbReference type="PRINTS" id="PR00039">
    <property type="entry name" value="HTHLYSR"/>
</dbReference>
<dbReference type="Pfam" id="PF03466">
    <property type="entry name" value="LysR_substrate"/>
    <property type="match status" value="1"/>
</dbReference>
<keyword evidence="4" id="KW-0804">Transcription</keyword>
<dbReference type="InterPro" id="IPR036388">
    <property type="entry name" value="WH-like_DNA-bd_sf"/>
</dbReference>
<dbReference type="Gene3D" id="1.10.10.10">
    <property type="entry name" value="Winged helix-like DNA-binding domain superfamily/Winged helix DNA-binding domain"/>
    <property type="match status" value="1"/>
</dbReference>
<organism evidence="6 7">
    <name type="scientific">Candidatus Choladousia intestinavium</name>
    <dbReference type="NCBI Taxonomy" id="2840727"/>
    <lineage>
        <taxon>Bacteria</taxon>
        <taxon>Bacillati</taxon>
        <taxon>Bacillota</taxon>
        <taxon>Clostridia</taxon>
        <taxon>Lachnospirales</taxon>
        <taxon>Lachnospiraceae</taxon>
        <taxon>Lachnospiraceae incertae sedis</taxon>
        <taxon>Candidatus Choladousia</taxon>
    </lineage>
</organism>
<protein>
    <submittedName>
        <fullName evidence="6">LysR family transcriptional regulator</fullName>
    </submittedName>
</protein>
<evidence type="ECO:0000256" key="4">
    <source>
        <dbReference type="ARBA" id="ARBA00023163"/>
    </source>
</evidence>
<dbReference type="InterPro" id="IPR050950">
    <property type="entry name" value="HTH-type_LysR_regulators"/>
</dbReference>
<dbReference type="InterPro" id="IPR005119">
    <property type="entry name" value="LysR_subst-bd"/>
</dbReference>
<keyword evidence="3" id="KW-0238">DNA-binding</keyword>
<comment type="caution">
    <text evidence="6">The sequence shown here is derived from an EMBL/GenBank/DDBJ whole genome shotgun (WGS) entry which is preliminary data.</text>
</comment>
<dbReference type="PROSITE" id="PS50931">
    <property type="entry name" value="HTH_LYSR"/>
    <property type="match status" value="1"/>
</dbReference>
<dbReference type="GO" id="GO:0005829">
    <property type="term" value="C:cytosol"/>
    <property type="evidence" value="ECO:0007669"/>
    <property type="project" value="TreeGrafter"/>
</dbReference>
<dbReference type="CDD" id="cd05466">
    <property type="entry name" value="PBP2_LTTR_substrate"/>
    <property type="match status" value="1"/>
</dbReference>
<dbReference type="SUPFAM" id="SSF53850">
    <property type="entry name" value="Periplasmic binding protein-like II"/>
    <property type="match status" value="1"/>
</dbReference>
<evidence type="ECO:0000259" key="5">
    <source>
        <dbReference type="PROSITE" id="PS50931"/>
    </source>
</evidence>
<evidence type="ECO:0000256" key="1">
    <source>
        <dbReference type="ARBA" id="ARBA00009437"/>
    </source>
</evidence>
<dbReference type="Proteomes" id="UP000886757">
    <property type="component" value="Unassembled WGS sequence"/>
</dbReference>
<dbReference type="SUPFAM" id="SSF46785">
    <property type="entry name" value="Winged helix' DNA-binding domain"/>
    <property type="match status" value="1"/>
</dbReference>
<feature type="domain" description="HTH lysR-type" evidence="5">
    <location>
        <begin position="1"/>
        <end position="58"/>
    </location>
</feature>
<dbReference type="GO" id="GO:0003700">
    <property type="term" value="F:DNA-binding transcription factor activity"/>
    <property type="evidence" value="ECO:0007669"/>
    <property type="project" value="InterPro"/>
</dbReference>
<dbReference type="GO" id="GO:0003677">
    <property type="term" value="F:DNA binding"/>
    <property type="evidence" value="ECO:0007669"/>
    <property type="project" value="UniProtKB-KW"/>
</dbReference>
<dbReference type="Gene3D" id="3.40.190.290">
    <property type="match status" value="1"/>
</dbReference>
<dbReference type="Pfam" id="PF00126">
    <property type="entry name" value="HTH_1"/>
    <property type="match status" value="1"/>
</dbReference>
<evidence type="ECO:0000256" key="2">
    <source>
        <dbReference type="ARBA" id="ARBA00023015"/>
    </source>
</evidence>
<dbReference type="FunFam" id="1.10.10.10:FF:000001">
    <property type="entry name" value="LysR family transcriptional regulator"/>
    <property type="match status" value="1"/>
</dbReference>
<proteinExistence type="inferred from homology"/>
<dbReference type="AlphaFoldDB" id="A0A9D1D868"/>
<evidence type="ECO:0000256" key="3">
    <source>
        <dbReference type="ARBA" id="ARBA00023125"/>
    </source>
</evidence>
<accession>A0A9D1D868</accession>
<name>A0A9D1D868_9FIRM</name>
<gene>
    <name evidence="6" type="ORF">IAB31_01975</name>
</gene>
<comment type="similarity">
    <text evidence="1">Belongs to the LysR transcriptional regulatory family.</text>
</comment>
<keyword evidence="2" id="KW-0805">Transcription regulation</keyword>
<dbReference type="EMBL" id="DVGK01000028">
    <property type="protein sequence ID" value="HIR12674.1"/>
    <property type="molecule type" value="Genomic_DNA"/>
</dbReference>
<reference evidence="6" key="2">
    <citation type="journal article" date="2021" name="PeerJ">
        <title>Extensive microbial diversity within the chicken gut microbiome revealed by metagenomics and culture.</title>
        <authorList>
            <person name="Gilroy R."/>
            <person name="Ravi A."/>
            <person name="Getino M."/>
            <person name="Pursley I."/>
            <person name="Horton D.L."/>
            <person name="Alikhan N.F."/>
            <person name="Baker D."/>
            <person name="Gharbi K."/>
            <person name="Hall N."/>
            <person name="Watson M."/>
            <person name="Adriaenssens E.M."/>
            <person name="Foster-Nyarko E."/>
            <person name="Jarju S."/>
            <person name="Secka A."/>
            <person name="Antonio M."/>
            <person name="Oren A."/>
            <person name="Chaudhuri R.R."/>
            <person name="La Ragione R."/>
            <person name="Hildebrand F."/>
            <person name="Pallen M.J."/>
        </authorList>
    </citation>
    <scope>NUCLEOTIDE SEQUENCE</scope>
    <source>
        <strain evidence="6">ChiSjej4B22-8148</strain>
    </source>
</reference>
<reference evidence="6" key="1">
    <citation type="submission" date="2020-10" db="EMBL/GenBank/DDBJ databases">
        <authorList>
            <person name="Gilroy R."/>
        </authorList>
    </citation>
    <scope>NUCLEOTIDE SEQUENCE</scope>
    <source>
        <strain evidence="6">ChiSjej4B22-8148</strain>
    </source>
</reference>
<dbReference type="InterPro" id="IPR036390">
    <property type="entry name" value="WH_DNA-bd_sf"/>
</dbReference>
<evidence type="ECO:0000313" key="6">
    <source>
        <dbReference type="EMBL" id="HIR12674.1"/>
    </source>
</evidence>
<dbReference type="InterPro" id="IPR000847">
    <property type="entry name" value="LysR_HTH_N"/>
</dbReference>
<evidence type="ECO:0000313" key="7">
    <source>
        <dbReference type="Proteomes" id="UP000886757"/>
    </source>
</evidence>
<dbReference type="PANTHER" id="PTHR30419">
    <property type="entry name" value="HTH-TYPE TRANSCRIPTIONAL REGULATOR YBHD"/>
    <property type="match status" value="1"/>
</dbReference>
<sequence>MELDYIQEFVTLAESENYLQAAESLFIAQSTLSKHIKSIEADLGAPLFDRTTRKVKLNHFGAAFLPYAKKMLEIKKEYTAVLSSHLADTNSRITIASIPVMAHYHINDVLAEFQFAYPHIHLDITEADSAQMGEMLRSGACDFAFLREFKEEEEEFQTITFDTDHIVAILPATHSLAGKDFVTLNELKEESFFFLNKGTLMYSLCYDACRQAGFTPNVTFTSHRAANMIDLVRKGMGVALLTKQPALVFADSSVSAVDVVPYLKNSIRLAYLKGRKLSAPSRQFLNYVQTWARERENASPVL</sequence>